<evidence type="ECO:0000313" key="1">
    <source>
        <dbReference type="EMBL" id="MFC5531215.1"/>
    </source>
</evidence>
<keyword evidence="2" id="KW-1185">Reference proteome</keyword>
<name>A0ABW0R246_9BACL</name>
<reference evidence="2" key="1">
    <citation type="journal article" date="2019" name="Int. J. Syst. Evol. Microbiol.">
        <title>The Global Catalogue of Microorganisms (GCM) 10K type strain sequencing project: providing services to taxonomists for standard genome sequencing and annotation.</title>
        <authorList>
            <consortium name="The Broad Institute Genomics Platform"/>
            <consortium name="The Broad Institute Genome Sequencing Center for Infectious Disease"/>
            <person name="Wu L."/>
            <person name="Ma J."/>
        </authorList>
    </citation>
    <scope>NUCLEOTIDE SEQUENCE [LARGE SCALE GENOMIC DNA]</scope>
    <source>
        <strain evidence="2">CGMCC 1.18578</strain>
    </source>
</reference>
<gene>
    <name evidence="1" type="ORF">ACFPQ4_17485</name>
</gene>
<accession>A0ABW0R246</accession>
<sequence>MSNEHCEHSNQRYEQHSLTCSDCKQSGLEHQLKDSDFPASFNDVHLNAETGFSVIRINNHVDKLTFFRSFDGNAECLGEYHDLQEALLSEGVCINVSA</sequence>
<protein>
    <submittedName>
        <fullName evidence="1">Uncharacterized protein</fullName>
    </submittedName>
</protein>
<comment type="caution">
    <text evidence="1">The sequence shown here is derived from an EMBL/GenBank/DDBJ whole genome shotgun (WGS) entry which is preliminary data.</text>
</comment>
<evidence type="ECO:0000313" key="2">
    <source>
        <dbReference type="Proteomes" id="UP001596108"/>
    </source>
</evidence>
<organism evidence="1 2">
    <name type="scientific">Cohnella yongneupensis</name>
    <dbReference type="NCBI Taxonomy" id="425006"/>
    <lineage>
        <taxon>Bacteria</taxon>
        <taxon>Bacillati</taxon>
        <taxon>Bacillota</taxon>
        <taxon>Bacilli</taxon>
        <taxon>Bacillales</taxon>
        <taxon>Paenibacillaceae</taxon>
        <taxon>Cohnella</taxon>
    </lineage>
</organism>
<dbReference type="RefSeq" id="WP_378113169.1">
    <property type="nucleotide sequence ID" value="NZ_JBHSNC010000052.1"/>
</dbReference>
<dbReference type="Proteomes" id="UP001596108">
    <property type="component" value="Unassembled WGS sequence"/>
</dbReference>
<proteinExistence type="predicted"/>
<dbReference type="EMBL" id="JBHSNC010000052">
    <property type="protein sequence ID" value="MFC5531215.1"/>
    <property type="molecule type" value="Genomic_DNA"/>
</dbReference>